<protein>
    <submittedName>
        <fullName evidence="3">Nitrilase/cyanide hydratase and apolipoprotein N-acyltransferase</fullName>
    </submittedName>
</protein>
<gene>
    <name evidence="3" type="ordered locus">Jden_1889</name>
</gene>
<dbReference type="SUPFAM" id="SSF56317">
    <property type="entry name" value="Carbon-nitrogen hydrolase"/>
    <property type="match status" value="1"/>
</dbReference>
<dbReference type="CDD" id="cd07581">
    <property type="entry name" value="nitrilase_3"/>
    <property type="match status" value="1"/>
</dbReference>
<dbReference type="EMBL" id="CP001706">
    <property type="protein sequence ID" value="ACV09532.1"/>
    <property type="molecule type" value="Genomic_DNA"/>
</dbReference>
<keyword evidence="3" id="KW-0012">Acyltransferase</keyword>
<evidence type="ECO:0000313" key="4">
    <source>
        <dbReference type="Proteomes" id="UP000000628"/>
    </source>
</evidence>
<dbReference type="PANTHER" id="PTHR23088">
    <property type="entry name" value="NITRILASE-RELATED"/>
    <property type="match status" value="1"/>
</dbReference>
<evidence type="ECO:0000256" key="1">
    <source>
        <dbReference type="ARBA" id="ARBA00010613"/>
    </source>
</evidence>
<dbReference type="KEGG" id="jde:Jden_1889"/>
<dbReference type="HOGENOM" id="CLU_030130_1_2_11"/>
<comment type="similarity">
    <text evidence="1">Belongs to the carbon-nitrogen hydrolase superfamily. NIT1/NIT2 family.</text>
</comment>
<dbReference type="GO" id="GO:0016746">
    <property type="term" value="F:acyltransferase activity"/>
    <property type="evidence" value="ECO:0007669"/>
    <property type="project" value="UniProtKB-KW"/>
</dbReference>
<dbReference type="PANTHER" id="PTHR23088:SF27">
    <property type="entry name" value="DEAMINATED GLUTATHIONE AMIDASE"/>
    <property type="match status" value="1"/>
</dbReference>
<reference evidence="3 4" key="1">
    <citation type="journal article" date="2009" name="Stand. Genomic Sci.">
        <title>Complete genome sequence of Jonesia denitrificans type strain (Prevot 55134).</title>
        <authorList>
            <person name="Pukall R."/>
            <person name="Gehrich-Schroter G."/>
            <person name="Lapidus A."/>
            <person name="Nolan M."/>
            <person name="Glavina Del Rio T."/>
            <person name="Lucas S."/>
            <person name="Chen F."/>
            <person name="Tice H."/>
            <person name="Pitluck S."/>
            <person name="Cheng J.F."/>
            <person name="Copeland A."/>
            <person name="Saunders E."/>
            <person name="Brettin T."/>
            <person name="Detter J.C."/>
            <person name="Bruce D."/>
            <person name="Goodwin L."/>
            <person name="Pati A."/>
            <person name="Ivanova N."/>
            <person name="Mavromatis K."/>
            <person name="Ovchinnikova G."/>
            <person name="Chen A."/>
            <person name="Palaniappan K."/>
            <person name="Land M."/>
            <person name="Hauser L."/>
            <person name="Chang Y.J."/>
            <person name="Jeffries C.D."/>
            <person name="Chain P."/>
            <person name="Goker M."/>
            <person name="Bristow J."/>
            <person name="Eisen J.A."/>
            <person name="Markowitz V."/>
            <person name="Hugenholtz P."/>
            <person name="Kyrpides N.C."/>
            <person name="Klenk H.P."/>
            <person name="Han C."/>
        </authorList>
    </citation>
    <scope>NUCLEOTIDE SEQUENCE [LARGE SCALE GENOMIC DNA]</scope>
    <source>
        <strain evidence="4">ATCC 14870 / DSM 20603 / BCRC 15368 / CIP 55.134 / JCM 11481 / NBRC 15587 / NCTC 10816 / Prevot 55134</strain>
    </source>
</reference>
<evidence type="ECO:0000259" key="2">
    <source>
        <dbReference type="PROSITE" id="PS50263"/>
    </source>
</evidence>
<organism evidence="3 4">
    <name type="scientific">Jonesia denitrificans (strain ATCC 14870 / DSM 20603 / BCRC 15368 / CIP 55.134 / JCM 11481 / NBRC 15587 / NCTC 10816 / Prevot 55134)</name>
    <name type="common">Listeria denitrificans</name>
    <dbReference type="NCBI Taxonomy" id="471856"/>
    <lineage>
        <taxon>Bacteria</taxon>
        <taxon>Bacillati</taxon>
        <taxon>Actinomycetota</taxon>
        <taxon>Actinomycetes</taxon>
        <taxon>Micrococcales</taxon>
        <taxon>Jonesiaceae</taxon>
        <taxon>Jonesia</taxon>
    </lineage>
</organism>
<dbReference type="eggNOG" id="COG0388">
    <property type="taxonomic scope" value="Bacteria"/>
</dbReference>
<feature type="domain" description="CN hydrolase" evidence="2">
    <location>
        <begin position="7"/>
        <end position="242"/>
    </location>
</feature>
<dbReference type="RefSeq" id="WP_015772160.1">
    <property type="nucleotide sequence ID" value="NC_013174.1"/>
</dbReference>
<dbReference type="InterPro" id="IPR036526">
    <property type="entry name" value="C-N_Hydrolase_sf"/>
</dbReference>
<dbReference type="Proteomes" id="UP000000628">
    <property type="component" value="Chromosome"/>
</dbReference>
<evidence type="ECO:0000313" key="3">
    <source>
        <dbReference type="EMBL" id="ACV09532.1"/>
    </source>
</evidence>
<dbReference type="OrthoDB" id="9811121at2"/>
<dbReference type="STRING" id="471856.Jden_1889"/>
<keyword evidence="4" id="KW-1185">Reference proteome</keyword>
<dbReference type="Pfam" id="PF00795">
    <property type="entry name" value="CN_hydrolase"/>
    <property type="match status" value="1"/>
</dbReference>
<keyword evidence="3" id="KW-0808">Transferase</keyword>
<keyword evidence="3" id="KW-0449">Lipoprotein</keyword>
<proteinExistence type="inferred from homology"/>
<dbReference type="AlphaFoldDB" id="C7QZX4"/>
<accession>C7QZX4</accession>
<sequence>MTSTVGLRVGAGQLMAAADHEVMRAQVRECLDDARDQGVDLLVLPEYSHYYDPRGVPAHAAEPLDGPFVQLLARWTADASVTVVAGLTRPAHRHPVNTLVVVAEGAVQATYDKVHLYDAFGYRESDHLEQGDVAQEGVFSVGEFSVGLQTCYDLRFPELTRRRIDAGADIVVNPAAWVAGPNKLHHWRTLLAARAIENTVVMVGAALDGRGVCGDTRIVFPDGTTAVGAAHGRHVVSVEVTRTLIADARERNPSLSNRVY</sequence>
<dbReference type="Gene3D" id="3.60.110.10">
    <property type="entry name" value="Carbon-nitrogen hydrolase"/>
    <property type="match status" value="1"/>
</dbReference>
<dbReference type="InterPro" id="IPR001110">
    <property type="entry name" value="UPF0012_CS"/>
</dbReference>
<dbReference type="InterPro" id="IPR003010">
    <property type="entry name" value="C-N_Hydrolase"/>
</dbReference>
<name>C7QZX4_JONDD</name>
<dbReference type="PROSITE" id="PS50263">
    <property type="entry name" value="CN_HYDROLASE"/>
    <property type="match status" value="1"/>
</dbReference>
<dbReference type="PROSITE" id="PS01227">
    <property type="entry name" value="UPF0012"/>
    <property type="match status" value="1"/>
</dbReference>